<evidence type="ECO:0000256" key="6">
    <source>
        <dbReference type="ARBA" id="ARBA00022833"/>
    </source>
</evidence>
<dbReference type="EMBL" id="CP086719">
    <property type="protein sequence ID" value="WOO84596.1"/>
    <property type="molecule type" value="Genomic_DNA"/>
</dbReference>
<keyword evidence="3" id="KW-0949">S-adenosyl-L-methionine</keyword>
<feature type="region of interest" description="Disordered" evidence="10">
    <location>
        <begin position="53"/>
        <end position="72"/>
    </location>
</feature>
<dbReference type="Gene3D" id="1.10.220.160">
    <property type="match status" value="1"/>
</dbReference>
<evidence type="ECO:0000256" key="8">
    <source>
        <dbReference type="ARBA" id="ARBA00044528"/>
    </source>
</evidence>
<dbReference type="Gene3D" id="2.170.270.10">
    <property type="entry name" value="SET domain"/>
    <property type="match status" value="1"/>
</dbReference>
<proteinExistence type="predicted"/>
<dbReference type="GO" id="GO:0032259">
    <property type="term" value="P:methylation"/>
    <property type="evidence" value="ECO:0007669"/>
    <property type="project" value="UniProtKB-KW"/>
</dbReference>
<organism evidence="12 13">
    <name type="scientific">Vanrija pseudolonga</name>
    <dbReference type="NCBI Taxonomy" id="143232"/>
    <lineage>
        <taxon>Eukaryota</taxon>
        <taxon>Fungi</taxon>
        <taxon>Dikarya</taxon>
        <taxon>Basidiomycota</taxon>
        <taxon>Agaricomycotina</taxon>
        <taxon>Tremellomycetes</taxon>
        <taxon>Trichosporonales</taxon>
        <taxon>Trichosporonaceae</taxon>
        <taxon>Vanrija</taxon>
    </lineage>
</organism>
<dbReference type="InterPro" id="IPR002893">
    <property type="entry name" value="Znf_MYND"/>
</dbReference>
<sequence>MATTSPSDDELVAAVKVVREAHPALGIVKLWAQLKIDRPGWAVSEKRFRKALSATGDGASSSSTAAPKPKKNELVAQTGLDATLDITAVAPKVKAKMFGGTKGKGVVAKAKIQAGEVLWQEEPWIACPDPGFKPHLAARRLCANCLTQWDPVPPMAVACPSCADAHFCNRLCLSRARPHVSHHELLCEGANPAAKEINSLVTAREWRSLDVVARIVARWRGERAWGEPGAADAVEKRVWGSIARVNMETREAEKADWPTRKDFTTRQWQLGHAAVVAALNPPPESKAHKRFTQLLQSKAKGRKVTPLSSEEEARWFSYESFLELLGLVNINMEDSGGLYAVHAHLNHSCDPNVMVRNLPKGYVAPTEAQLPAELPARNPPGVRGTNKLTILARRTIHPGDECTISYVDQSLPWDVRRQALRDGYGFWCECVRCEKERIEEEKEAARKATAREAVAKAMANHAEAKKAAKDGAVDELTAKVDELAVDDML</sequence>
<dbReference type="PROSITE" id="PS50280">
    <property type="entry name" value="SET"/>
    <property type="match status" value="1"/>
</dbReference>
<keyword evidence="6" id="KW-0862">Zinc</keyword>
<evidence type="ECO:0000256" key="10">
    <source>
        <dbReference type="SAM" id="MobiDB-lite"/>
    </source>
</evidence>
<name>A0AAF1BKF8_9TREE</name>
<evidence type="ECO:0000256" key="2">
    <source>
        <dbReference type="ARBA" id="ARBA00022679"/>
    </source>
</evidence>
<dbReference type="InterPro" id="IPR046341">
    <property type="entry name" value="SET_dom_sf"/>
</dbReference>
<keyword evidence="5" id="KW-0863">Zinc-finger</keyword>
<evidence type="ECO:0000256" key="4">
    <source>
        <dbReference type="ARBA" id="ARBA00022723"/>
    </source>
</evidence>
<evidence type="ECO:0000256" key="3">
    <source>
        <dbReference type="ARBA" id="ARBA00022691"/>
    </source>
</evidence>
<dbReference type="GeneID" id="87811284"/>
<gene>
    <name evidence="12" type="primary">SET5</name>
    <name evidence="12" type="ORF">LOC62_06G008116</name>
</gene>
<dbReference type="PANTHER" id="PTHR46402">
    <property type="entry name" value="SET AND MYND DOMAIN-CONTAINING PROTEIN 5"/>
    <property type="match status" value="1"/>
</dbReference>
<keyword evidence="2" id="KW-0808">Transferase</keyword>
<evidence type="ECO:0000256" key="9">
    <source>
        <dbReference type="ARBA" id="ARBA00048619"/>
    </source>
</evidence>
<feature type="domain" description="SET" evidence="11">
    <location>
        <begin position="91"/>
        <end position="407"/>
    </location>
</feature>
<dbReference type="CDD" id="cd20071">
    <property type="entry name" value="SET_SMYD"/>
    <property type="match status" value="1"/>
</dbReference>
<keyword evidence="13" id="KW-1185">Reference proteome</keyword>
<dbReference type="InterPro" id="IPR001214">
    <property type="entry name" value="SET_dom"/>
</dbReference>
<evidence type="ECO:0000256" key="5">
    <source>
        <dbReference type="ARBA" id="ARBA00022771"/>
    </source>
</evidence>
<evidence type="ECO:0000259" key="11">
    <source>
        <dbReference type="PROSITE" id="PS50280"/>
    </source>
</evidence>
<protein>
    <recommendedName>
        <fullName evidence="8">Histone-lysine N-methyltransferase SET5</fullName>
    </recommendedName>
    <alternativeName>
        <fullName evidence="7">SET domain-containing protein 5</fullName>
    </alternativeName>
</protein>
<comment type="catalytic activity">
    <reaction evidence="9">
        <text>L-lysyl-[histone] + S-adenosyl-L-methionine = N(6)-methyl-L-lysyl-[histone] + S-adenosyl-L-homocysteine + H(+)</text>
        <dbReference type="Rhea" id="RHEA:10024"/>
        <dbReference type="Rhea" id="RHEA-COMP:9845"/>
        <dbReference type="Rhea" id="RHEA-COMP:9846"/>
        <dbReference type="ChEBI" id="CHEBI:15378"/>
        <dbReference type="ChEBI" id="CHEBI:29969"/>
        <dbReference type="ChEBI" id="CHEBI:57856"/>
        <dbReference type="ChEBI" id="CHEBI:59789"/>
        <dbReference type="ChEBI" id="CHEBI:61929"/>
    </reaction>
    <physiologicalReaction direction="left-to-right" evidence="9">
        <dbReference type="Rhea" id="RHEA:10025"/>
    </physiologicalReaction>
</comment>
<reference evidence="12" key="1">
    <citation type="submission" date="2023-10" db="EMBL/GenBank/DDBJ databases">
        <authorList>
            <person name="Noh H."/>
        </authorList>
    </citation>
    <scope>NUCLEOTIDE SEQUENCE</scope>
    <source>
        <strain evidence="12">DUCC4014</strain>
    </source>
</reference>
<accession>A0AAF1BKF8</accession>
<evidence type="ECO:0000313" key="13">
    <source>
        <dbReference type="Proteomes" id="UP000827549"/>
    </source>
</evidence>
<feature type="compositionally biased region" description="Low complexity" evidence="10">
    <location>
        <begin position="53"/>
        <end position="67"/>
    </location>
</feature>
<evidence type="ECO:0000256" key="7">
    <source>
        <dbReference type="ARBA" id="ARBA00042380"/>
    </source>
</evidence>
<dbReference type="Gene3D" id="6.10.140.2220">
    <property type="match status" value="1"/>
</dbReference>
<evidence type="ECO:0000313" key="12">
    <source>
        <dbReference type="EMBL" id="WOO84596.1"/>
    </source>
</evidence>
<dbReference type="PROSITE" id="PS01360">
    <property type="entry name" value="ZF_MYND_1"/>
    <property type="match status" value="1"/>
</dbReference>
<dbReference type="PANTHER" id="PTHR46402:SF2">
    <property type="entry name" value="HISTONE-LYSINE N-TRIMETHYLTRANSFERASE SMYD5"/>
    <property type="match status" value="1"/>
</dbReference>
<dbReference type="GO" id="GO:0008270">
    <property type="term" value="F:zinc ion binding"/>
    <property type="evidence" value="ECO:0007669"/>
    <property type="project" value="UniProtKB-KW"/>
</dbReference>
<dbReference type="AlphaFoldDB" id="A0AAF1BKF8"/>
<keyword evidence="1" id="KW-0489">Methyltransferase</keyword>
<keyword evidence="4" id="KW-0479">Metal-binding</keyword>
<evidence type="ECO:0000256" key="1">
    <source>
        <dbReference type="ARBA" id="ARBA00022603"/>
    </source>
</evidence>
<dbReference type="Pfam" id="PF00856">
    <property type="entry name" value="SET"/>
    <property type="match status" value="1"/>
</dbReference>
<dbReference type="GO" id="GO:0042799">
    <property type="term" value="F:histone H4K20 methyltransferase activity"/>
    <property type="evidence" value="ECO:0007669"/>
    <property type="project" value="TreeGrafter"/>
</dbReference>
<dbReference type="GO" id="GO:0045814">
    <property type="term" value="P:negative regulation of gene expression, epigenetic"/>
    <property type="evidence" value="ECO:0007669"/>
    <property type="project" value="TreeGrafter"/>
</dbReference>
<dbReference type="RefSeq" id="XP_062630622.1">
    <property type="nucleotide sequence ID" value="XM_062774638.1"/>
</dbReference>
<dbReference type="SUPFAM" id="SSF82199">
    <property type="entry name" value="SET domain"/>
    <property type="match status" value="1"/>
</dbReference>
<dbReference type="Proteomes" id="UP000827549">
    <property type="component" value="Chromosome 6"/>
</dbReference>